<name>E7N0X9_9FIRM</name>
<evidence type="ECO:0000256" key="2">
    <source>
        <dbReference type="ARBA" id="ARBA00009142"/>
    </source>
</evidence>
<keyword evidence="6 8" id="KW-1133">Transmembrane helix</keyword>
<dbReference type="Proteomes" id="UP000004633">
    <property type="component" value="Unassembled WGS sequence"/>
</dbReference>
<evidence type="ECO:0000256" key="1">
    <source>
        <dbReference type="ARBA" id="ARBA00004651"/>
    </source>
</evidence>
<keyword evidence="7 8" id="KW-0472">Membrane</keyword>
<gene>
    <name evidence="9" type="ORF">HMPREF9555_00630</name>
</gene>
<dbReference type="PANTHER" id="PTHR30269:SF37">
    <property type="entry name" value="MEMBRANE TRANSPORTER PROTEIN"/>
    <property type="match status" value="1"/>
</dbReference>
<comment type="similarity">
    <text evidence="2 8">Belongs to the 4-toluene sulfonate uptake permease (TSUP) (TC 2.A.102) family.</text>
</comment>
<feature type="transmembrane region" description="Helical" evidence="8">
    <location>
        <begin position="159"/>
        <end position="185"/>
    </location>
</feature>
<dbReference type="HOGENOM" id="CLU_054750_1_2_9"/>
<dbReference type="Pfam" id="PF01925">
    <property type="entry name" value="TauE"/>
    <property type="match status" value="1"/>
</dbReference>
<dbReference type="InterPro" id="IPR052017">
    <property type="entry name" value="TSUP"/>
</dbReference>
<sequence>MAAVHPMHFYAIIDRIIDCNKKGDFRLDAYLSGVAAHAGPALAVFCAAFIQSITGFGLVIIAAPLLMFFYEPKLTVPIMLLIACSSNSVQGFLMRRQANYPLIGTLYLGMLLGQPFGFFFFTYISNDALKVFINVVVLLTLLLMHVSHRRITQCCRNTIVTGMLSGFTAITTGMGGLPFLIYLAYTEMPANVFRATCFIYFFLGNATSLVSYLVGGYPLTDAFNQFLYLLPALVTGIIAGHFSMRYIPASFFRKFIFVILYIASIYTIISIVGKSL</sequence>
<dbReference type="PANTHER" id="PTHR30269">
    <property type="entry name" value="TRANSMEMBRANE PROTEIN YFCA"/>
    <property type="match status" value="1"/>
</dbReference>
<evidence type="ECO:0000313" key="9">
    <source>
        <dbReference type="EMBL" id="EFW30169.1"/>
    </source>
</evidence>
<evidence type="ECO:0000256" key="4">
    <source>
        <dbReference type="ARBA" id="ARBA00022475"/>
    </source>
</evidence>
<dbReference type="GO" id="GO:0005886">
    <property type="term" value="C:plasma membrane"/>
    <property type="evidence" value="ECO:0007669"/>
    <property type="project" value="UniProtKB-SubCell"/>
</dbReference>
<evidence type="ECO:0000256" key="5">
    <source>
        <dbReference type="ARBA" id="ARBA00022692"/>
    </source>
</evidence>
<evidence type="ECO:0000256" key="3">
    <source>
        <dbReference type="ARBA" id="ARBA00022448"/>
    </source>
</evidence>
<reference evidence="9 10" key="1">
    <citation type="submission" date="2010-08" db="EMBL/GenBank/DDBJ databases">
        <authorList>
            <person name="Weinstock G."/>
            <person name="Sodergren E."/>
            <person name="Clifton S."/>
            <person name="Fulton L."/>
            <person name="Fulton B."/>
            <person name="Courtney L."/>
            <person name="Fronick C."/>
            <person name="Harrison M."/>
            <person name="Strong C."/>
            <person name="Farmer C."/>
            <person name="Delahaunty K."/>
            <person name="Markovic C."/>
            <person name="Hall O."/>
            <person name="Minx P."/>
            <person name="Tomlinson C."/>
            <person name="Mitreva M."/>
            <person name="Hou S."/>
            <person name="Chen J."/>
            <person name="Wollam A."/>
            <person name="Pepin K.H."/>
            <person name="Johnson M."/>
            <person name="Bhonagiri V."/>
            <person name="Zhang X."/>
            <person name="Suruliraj S."/>
            <person name="Warren W."/>
            <person name="Chinwalla A."/>
            <person name="Mardis E.R."/>
            <person name="Wilson R.K."/>
        </authorList>
    </citation>
    <scope>NUCLEOTIDE SEQUENCE [LARGE SCALE GENOMIC DNA]</scope>
    <source>
        <strain evidence="9 10">F0399</strain>
    </source>
</reference>
<dbReference type="AlphaFoldDB" id="E7N0X9"/>
<evidence type="ECO:0000256" key="6">
    <source>
        <dbReference type="ARBA" id="ARBA00022989"/>
    </source>
</evidence>
<feature type="transmembrane region" description="Helical" evidence="8">
    <location>
        <begin position="42"/>
        <end position="70"/>
    </location>
</feature>
<keyword evidence="5 8" id="KW-0812">Transmembrane</keyword>
<feature type="transmembrane region" description="Helical" evidence="8">
    <location>
        <begin position="191"/>
        <end position="214"/>
    </location>
</feature>
<feature type="transmembrane region" description="Helical" evidence="8">
    <location>
        <begin position="131"/>
        <end position="147"/>
    </location>
</feature>
<feature type="transmembrane region" description="Helical" evidence="8">
    <location>
        <begin position="255"/>
        <end position="273"/>
    </location>
</feature>
<evidence type="ECO:0000256" key="7">
    <source>
        <dbReference type="ARBA" id="ARBA00023136"/>
    </source>
</evidence>
<dbReference type="InterPro" id="IPR002781">
    <property type="entry name" value="TM_pro_TauE-like"/>
</dbReference>
<keyword evidence="10" id="KW-1185">Reference proteome</keyword>
<proteinExistence type="inferred from homology"/>
<keyword evidence="3" id="KW-0813">Transport</keyword>
<organism evidence="9 10">
    <name type="scientific">Selenomonas artemidis F0399</name>
    <dbReference type="NCBI Taxonomy" id="749551"/>
    <lineage>
        <taxon>Bacteria</taxon>
        <taxon>Bacillati</taxon>
        <taxon>Bacillota</taxon>
        <taxon>Negativicutes</taxon>
        <taxon>Selenomonadales</taxon>
        <taxon>Selenomonadaceae</taxon>
        <taxon>Selenomonas</taxon>
    </lineage>
</organism>
<evidence type="ECO:0000313" key="10">
    <source>
        <dbReference type="Proteomes" id="UP000004633"/>
    </source>
</evidence>
<protein>
    <recommendedName>
        <fullName evidence="8">Probable membrane transporter protein</fullName>
    </recommendedName>
</protein>
<dbReference type="STRING" id="749551.HMPREF9555_00630"/>
<accession>E7N0X9</accession>
<dbReference type="EMBL" id="AECV01000007">
    <property type="protein sequence ID" value="EFW30169.1"/>
    <property type="molecule type" value="Genomic_DNA"/>
</dbReference>
<comment type="caution">
    <text evidence="9">The sequence shown here is derived from an EMBL/GenBank/DDBJ whole genome shotgun (WGS) entry which is preliminary data.</text>
</comment>
<comment type="subcellular location">
    <subcellularLocation>
        <location evidence="1 8">Cell membrane</location>
        <topology evidence="1 8">Multi-pass membrane protein</topology>
    </subcellularLocation>
</comment>
<feature type="transmembrane region" description="Helical" evidence="8">
    <location>
        <begin position="226"/>
        <end position="243"/>
    </location>
</feature>
<evidence type="ECO:0000256" key="8">
    <source>
        <dbReference type="RuleBase" id="RU363041"/>
    </source>
</evidence>
<feature type="transmembrane region" description="Helical" evidence="8">
    <location>
        <begin position="106"/>
        <end position="125"/>
    </location>
</feature>
<keyword evidence="4 8" id="KW-1003">Cell membrane</keyword>